<dbReference type="Gene3D" id="1.20.1250.20">
    <property type="entry name" value="MFS general substrate transporter like domains"/>
    <property type="match status" value="2"/>
</dbReference>
<gene>
    <name evidence="10" type="ORF">MQP27_21475</name>
</gene>
<organism evidence="10 11">
    <name type="scientific">Streptomyces cylindrosporus</name>
    <dbReference type="NCBI Taxonomy" id="2927583"/>
    <lineage>
        <taxon>Bacteria</taxon>
        <taxon>Bacillati</taxon>
        <taxon>Actinomycetota</taxon>
        <taxon>Actinomycetes</taxon>
        <taxon>Kitasatosporales</taxon>
        <taxon>Streptomycetaceae</taxon>
        <taxon>Streptomyces</taxon>
    </lineage>
</organism>
<feature type="transmembrane region" description="Helical" evidence="8">
    <location>
        <begin position="55"/>
        <end position="74"/>
    </location>
</feature>
<evidence type="ECO:0000256" key="3">
    <source>
        <dbReference type="ARBA" id="ARBA00022475"/>
    </source>
</evidence>
<comment type="subcellular location">
    <subcellularLocation>
        <location evidence="1">Cell membrane</location>
        <topology evidence="1">Multi-pass membrane protein</topology>
    </subcellularLocation>
</comment>
<dbReference type="InterPro" id="IPR011701">
    <property type="entry name" value="MFS"/>
</dbReference>
<protein>
    <submittedName>
        <fullName evidence="10">MFS transporter</fullName>
    </submittedName>
</protein>
<feature type="transmembrane region" description="Helical" evidence="8">
    <location>
        <begin position="370"/>
        <end position="393"/>
    </location>
</feature>
<dbReference type="RefSeq" id="WP_242766912.1">
    <property type="nucleotide sequence ID" value="NZ_JALDAY010000006.1"/>
</dbReference>
<name>A0ABS9Y8V8_9ACTN</name>
<sequence length="483" mass="48790">MSPSPDTATGVRPARPLPLLVGLLAFAAAAAGFAATALVGALQVLIVHFRTDLDNAGWAVNAFILVAAASAVVGGRVGDRYGRRRLLVALLLVSTVGAAISLATDTLSGVIAGQAVAGVAGGVLPLCFGLAREALPWQKVPVATAVIAGAATLGGATGAVVAEAMVQSPGWRYLLVVTGAATLLAGLACILLPGSARVGGGERVNWLAGVVLVAAVSLVLFGVQGSITRSWSDGRTIAGIVCGLALLALWAAWERRVEHPMINVRLLTGRKTVLTTLATAVLVTGIVGAAGLLLQTLMQTPELAPVGIGLSARETVWLLFGVAALGLLLSPVAGWLAARAGARQSLVVGSLFGVVNALCLALFHDSVTGVVVSVAFLAVATSFVLSAIPILIMEDTPEENTSEATGLNVVVRTVFTTLGTSLATYFLSHNLVPRTPFSSSDAFSQGFTLIGACSAAGFVLALFIRSGERSGAAAPSAALATKA</sequence>
<keyword evidence="5 8" id="KW-1133">Transmembrane helix</keyword>
<feature type="transmembrane region" description="Helical" evidence="8">
    <location>
        <begin position="20"/>
        <end position="49"/>
    </location>
</feature>
<feature type="transmembrane region" description="Helical" evidence="8">
    <location>
        <begin position="142"/>
        <end position="161"/>
    </location>
</feature>
<feature type="transmembrane region" description="Helical" evidence="8">
    <location>
        <begin position="110"/>
        <end position="130"/>
    </location>
</feature>
<evidence type="ECO:0000313" key="10">
    <source>
        <dbReference type="EMBL" id="MCI3273665.1"/>
    </source>
</evidence>
<feature type="domain" description="Major facilitator superfamily (MFS) profile" evidence="9">
    <location>
        <begin position="20"/>
        <end position="469"/>
    </location>
</feature>
<dbReference type="EMBL" id="JALDAY010000006">
    <property type="protein sequence ID" value="MCI3273665.1"/>
    <property type="molecule type" value="Genomic_DNA"/>
</dbReference>
<dbReference type="SUPFAM" id="SSF103473">
    <property type="entry name" value="MFS general substrate transporter"/>
    <property type="match status" value="1"/>
</dbReference>
<keyword evidence="2" id="KW-0813">Transport</keyword>
<dbReference type="Proteomes" id="UP001165269">
    <property type="component" value="Unassembled WGS sequence"/>
</dbReference>
<evidence type="ECO:0000256" key="5">
    <source>
        <dbReference type="ARBA" id="ARBA00022989"/>
    </source>
</evidence>
<feature type="transmembrane region" description="Helical" evidence="8">
    <location>
        <begin position="273"/>
        <end position="297"/>
    </location>
</feature>
<dbReference type="Pfam" id="PF07690">
    <property type="entry name" value="MFS_1"/>
    <property type="match status" value="1"/>
</dbReference>
<evidence type="ECO:0000313" key="11">
    <source>
        <dbReference type="Proteomes" id="UP001165269"/>
    </source>
</evidence>
<comment type="caution">
    <text evidence="10">The sequence shown here is derived from an EMBL/GenBank/DDBJ whole genome shotgun (WGS) entry which is preliminary data.</text>
</comment>
<feature type="transmembrane region" description="Helical" evidence="8">
    <location>
        <begin position="235"/>
        <end position="253"/>
    </location>
</feature>
<feature type="transmembrane region" description="Helical" evidence="8">
    <location>
        <begin position="86"/>
        <end position="104"/>
    </location>
</feature>
<dbReference type="PANTHER" id="PTHR42718">
    <property type="entry name" value="MAJOR FACILITATOR SUPERFAMILY MULTIDRUG TRANSPORTER MFSC"/>
    <property type="match status" value="1"/>
</dbReference>
<evidence type="ECO:0000256" key="7">
    <source>
        <dbReference type="ARBA" id="ARBA00023251"/>
    </source>
</evidence>
<evidence type="ECO:0000256" key="8">
    <source>
        <dbReference type="SAM" id="Phobius"/>
    </source>
</evidence>
<keyword evidence="7" id="KW-0046">Antibiotic resistance</keyword>
<feature type="transmembrane region" description="Helical" evidence="8">
    <location>
        <begin position="204"/>
        <end position="223"/>
    </location>
</feature>
<dbReference type="PROSITE" id="PS50850">
    <property type="entry name" value="MFS"/>
    <property type="match status" value="1"/>
</dbReference>
<proteinExistence type="predicted"/>
<keyword evidence="11" id="KW-1185">Reference proteome</keyword>
<evidence type="ECO:0000256" key="4">
    <source>
        <dbReference type="ARBA" id="ARBA00022692"/>
    </source>
</evidence>
<dbReference type="PANTHER" id="PTHR42718:SF46">
    <property type="entry name" value="BLR6921 PROTEIN"/>
    <property type="match status" value="1"/>
</dbReference>
<feature type="transmembrane region" description="Helical" evidence="8">
    <location>
        <begin position="317"/>
        <end position="338"/>
    </location>
</feature>
<feature type="transmembrane region" description="Helical" evidence="8">
    <location>
        <begin position="405"/>
        <end position="427"/>
    </location>
</feature>
<evidence type="ECO:0000259" key="9">
    <source>
        <dbReference type="PROSITE" id="PS50850"/>
    </source>
</evidence>
<reference evidence="10" key="1">
    <citation type="submission" date="2022-03" db="EMBL/GenBank/DDBJ databases">
        <title>Streptomyces 7R015 and 7R016 isolated from Barleria lupulina in Thailand.</title>
        <authorList>
            <person name="Kanchanasin P."/>
            <person name="Phongsopitanun W."/>
            <person name="Tanasupawat S."/>
        </authorList>
    </citation>
    <scope>NUCLEOTIDE SEQUENCE</scope>
    <source>
        <strain evidence="10">7R015</strain>
    </source>
</reference>
<keyword evidence="4 8" id="KW-0812">Transmembrane</keyword>
<evidence type="ECO:0000256" key="6">
    <source>
        <dbReference type="ARBA" id="ARBA00023136"/>
    </source>
</evidence>
<keyword evidence="6 8" id="KW-0472">Membrane</keyword>
<dbReference type="InterPro" id="IPR036259">
    <property type="entry name" value="MFS_trans_sf"/>
</dbReference>
<keyword evidence="3" id="KW-1003">Cell membrane</keyword>
<feature type="transmembrane region" description="Helical" evidence="8">
    <location>
        <begin position="345"/>
        <end position="364"/>
    </location>
</feature>
<dbReference type="InterPro" id="IPR020846">
    <property type="entry name" value="MFS_dom"/>
</dbReference>
<feature type="transmembrane region" description="Helical" evidence="8">
    <location>
        <begin position="173"/>
        <end position="192"/>
    </location>
</feature>
<evidence type="ECO:0000256" key="2">
    <source>
        <dbReference type="ARBA" id="ARBA00022448"/>
    </source>
</evidence>
<evidence type="ECO:0000256" key="1">
    <source>
        <dbReference type="ARBA" id="ARBA00004651"/>
    </source>
</evidence>
<feature type="transmembrane region" description="Helical" evidence="8">
    <location>
        <begin position="447"/>
        <end position="464"/>
    </location>
</feature>
<accession>A0ABS9Y8V8</accession>